<proteinExistence type="inferred from homology"/>
<dbReference type="PANTHER" id="PTHR30332:SF17">
    <property type="entry name" value="TYPE IV PILIATION SYSTEM PROTEIN DR_0774-RELATED"/>
    <property type="match status" value="1"/>
</dbReference>
<keyword evidence="8" id="KW-1185">Reference proteome</keyword>
<feature type="chain" id="PRO_5002998223" evidence="3">
    <location>
        <begin position="27"/>
        <end position="548"/>
    </location>
</feature>
<feature type="compositionally biased region" description="Polar residues" evidence="2">
    <location>
        <begin position="181"/>
        <end position="202"/>
    </location>
</feature>
<comment type="similarity">
    <text evidence="1">Belongs to the bacterial secretin family.</text>
</comment>
<dbReference type="GeneID" id="93482534"/>
<evidence type="ECO:0000256" key="3">
    <source>
        <dbReference type="SAM" id="SignalP"/>
    </source>
</evidence>
<feature type="domain" description="BON" evidence="5">
    <location>
        <begin position="100"/>
        <end position="145"/>
    </location>
</feature>
<dbReference type="InterPro" id="IPR050810">
    <property type="entry name" value="Bact_Secretion_Sys_Channel"/>
</dbReference>
<feature type="region of interest" description="Disordered" evidence="2">
    <location>
        <begin position="150"/>
        <end position="202"/>
    </location>
</feature>
<feature type="region of interest" description="Disordered" evidence="2">
    <location>
        <begin position="484"/>
        <end position="548"/>
    </location>
</feature>
<evidence type="ECO:0000256" key="2">
    <source>
        <dbReference type="SAM" id="MobiDB-lite"/>
    </source>
</evidence>
<feature type="domain" description="Type II/III secretion system secretin-like" evidence="4">
    <location>
        <begin position="292"/>
        <end position="453"/>
    </location>
</feature>
<dbReference type="STRING" id="500635.MITSMUL_04168"/>
<feature type="domain" description="Pilus formation protein N-terminal" evidence="6">
    <location>
        <begin position="30"/>
        <end position="97"/>
    </location>
</feature>
<evidence type="ECO:0000313" key="7">
    <source>
        <dbReference type="EMBL" id="EEX69098.1"/>
    </source>
</evidence>
<dbReference type="PATRIC" id="fig|500635.8.peg.529"/>
<dbReference type="Pfam" id="PF13629">
    <property type="entry name" value="T2SS-T3SS_pil_N"/>
    <property type="match status" value="1"/>
</dbReference>
<organism evidence="7 8">
    <name type="scientific">Mitsuokella multacida DSM 20544</name>
    <dbReference type="NCBI Taxonomy" id="500635"/>
    <lineage>
        <taxon>Bacteria</taxon>
        <taxon>Bacillati</taxon>
        <taxon>Bacillota</taxon>
        <taxon>Negativicutes</taxon>
        <taxon>Selenomonadales</taxon>
        <taxon>Selenomonadaceae</taxon>
        <taxon>Mitsuokella</taxon>
    </lineage>
</organism>
<name>C9KLT4_9FIRM</name>
<dbReference type="InterPro" id="IPR004846">
    <property type="entry name" value="T2SS/T3SS_dom"/>
</dbReference>
<dbReference type="PANTHER" id="PTHR30332">
    <property type="entry name" value="PROBABLE GENERAL SECRETION PATHWAY PROTEIN D"/>
    <property type="match status" value="1"/>
</dbReference>
<feature type="signal peptide" evidence="3">
    <location>
        <begin position="1"/>
        <end position="26"/>
    </location>
</feature>
<dbReference type="Pfam" id="PF00263">
    <property type="entry name" value="Secretin"/>
    <property type="match status" value="1"/>
</dbReference>
<accession>C9KLT4</accession>
<evidence type="ECO:0000256" key="1">
    <source>
        <dbReference type="RuleBase" id="RU004003"/>
    </source>
</evidence>
<dbReference type="Proteomes" id="UP000003671">
    <property type="component" value="Unassembled WGS sequence"/>
</dbReference>
<dbReference type="EMBL" id="ABWK02000012">
    <property type="protein sequence ID" value="EEX69098.1"/>
    <property type="molecule type" value="Genomic_DNA"/>
</dbReference>
<dbReference type="RefSeq" id="WP_005840642.1">
    <property type="nucleotide sequence ID" value="NZ_GG697141.2"/>
</dbReference>
<evidence type="ECO:0000259" key="6">
    <source>
        <dbReference type="Pfam" id="PF13629"/>
    </source>
</evidence>
<evidence type="ECO:0000313" key="8">
    <source>
        <dbReference type="Proteomes" id="UP000003671"/>
    </source>
</evidence>
<dbReference type="PRINTS" id="PR00811">
    <property type="entry name" value="BCTERIALGSPD"/>
</dbReference>
<reference evidence="7" key="1">
    <citation type="submission" date="2009-09" db="EMBL/GenBank/DDBJ databases">
        <authorList>
            <person name="Weinstock G."/>
            <person name="Sodergren E."/>
            <person name="Clifton S."/>
            <person name="Fulton L."/>
            <person name="Fulton B."/>
            <person name="Courtney L."/>
            <person name="Fronick C."/>
            <person name="Harrison M."/>
            <person name="Strong C."/>
            <person name="Farmer C."/>
            <person name="Delahaunty K."/>
            <person name="Markovic C."/>
            <person name="Hall O."/>
            <person name="Minx P."/>
            <person name="Tomlinson C."/>
            <person name="Mitreva M."/>
            <person name="Nelson J."/>
            <person name="Hou S."/>
            <person name="Wollam A."/>
            <person name="Pepin K.H."/>
            <person name="Johnson M."/>
            <person name="Bhonagiri V."/>
            <person name="Nash W.E."/>
            <person name="Warren W."/>
            <person name="Chinwalla A."/>
            <person name="Mardis E.R."/>
            <person name="Wilson R.K."/>
        </authorList>
    </citation>
    <scope>NUCLEOTIDE SEQUENCE [LARGE SCALE GENOMIC DNA]</scope>
    <source>
        <strain evidence="7">DSM 20544</strain>
    </source>
</reference>
<evidence type="ECO:0000259" key="5">
    <source>
        <dbReference type="Pfam" id="PF04972"/>
    </source>
</evidence>
<dbReference type="InterPro" id="IPR007055">
    <property type="entry name" value="BON_dom"/>
</dbReference>
<sequence>MKNAIYGLTATVIAAAAILSPAPAYAQFTPLSIDLNQSYYLNTGRNITRVAIANPKIADVSLLDGTSLNVIGISPGTTTLNVWASNGYRYEYRITVSDQDSGLAKIVQDAIGLPDVRVQMIGGKILLRGTVKNQYERNLAYTIAKLYAKGSNSSPSQDQGQYVSTTESKSSMTPDGRYENKTVTNDSYQRTPRDTSGSTGDSVVNLLEMTNPDQINIEAMFVELGTSDAKNLGINYASQDMSDTDSSGIKMNDVGTYYAGESYGRQRSGGNHWYNSNWLFTHFSKINAEIHALIENGKARVISRPNVTTMSGKNASILIGGEVPYQESNGFGSTTTSYKTYGIGIQLWKPTVDQDGNITTELETQVSRLDWNNAVTKDGYRMPGIATRSAYTTVNIPSGMTMVIGGLLNSNDANTIQKVPLLGNIPILGELFKYHNKSRQKTEIVVLITPRVVSEETPARMSPDMEDAYNDSRREVRDMKQVDVNGEIPEKSNEQLAKEAKDAAKAAKKAAKAQAKAPAIDQSAEPTADLPGNRIKATARDILDRMDK</sequence>
<dbReference type="InterPro" id="IPR001775">
    <property type="entry name" value="GspD/PilQ"/>
</dbReference>
<keyword evidence="3" id="KW-0732">Signal</keyword>
<feature type="compositionally biased region" description="Basic and acidic residues" evidence="2">
    <location>
        <begin position="488"/>
        <end position="505"/>
    </location>
</feature>
<evidence type="ECO:0000259" key="4">
    <source>
        <dbReference type="Pfam" id="PF00263"/>
    </source>
</evidence>
<comment type="caution">
    <text evidence="7">The sequence shown here is derived from an EMBL/GenBank/DDBJ whole genome shotgun (WGS) entry which is preliminary data.</text>
</comment>
<protein>
    <submittedName>
        <fullName evidence="7">Phospholipid-binding domain protein</fullName>
    </submittedName>
</protein>
<dbReference type="HOGENOM" id="CLU_017952_2_1_9"/>
<dbReference type="InterPro" id="IPR032789">
    <property type="entry name" value="T2SS-T3SS_pil_N"/>
</dbReference>
<dbReference type="eggNOG" id="COG4964">
    <property type="taxonomic scope" value="Bacteria"/>
</dbReference>
<feature type="compositionally biased region" description="Polar residues" evidence="2">
    <location>
        <begin position="150"/>
        <end position="173"/>
    </location>
</feature>
<dbReference type="GO" id="GO:0015627">
    <property type="term" value="C:type II protein secretion system complex"/>
    <property type="evidence" value="ECO:0007669"/>
    <property type="project" value="TreeGrafter"/>
</dbReference>
<gene>
    <name evidence="7" type="ORF">MITSMUL_04168</name>
</gene>
<dbReference type="AlphaFoldDB" id="C9KLT4"/>
<feature type="compositionally biased region" description="Basic and acidic residues" evidence="2">
    <location>
        <begin position="538"/>
        <end position="548"/>
    </location>
</feature>
<dbReference type="Pfam" id="PF04972">
    <property type="entry name" value="BON"/>
    <property type="match status" value="1"/>
</dbReference>
<dbReference type="GO" id="GO:0009306">
    <property type="term" value="P:protein secretion"/>
    <property type="evidence" value="ECO:0007669"/>
    <property type="project" value="InterPro"/>
</dbReference>